<dbReference type="AlphaFoldDB" id="C0QJI1"/>
<evidence type="ECO:0000259" key="1">
    <source>
        <dbReference type="Pfam" id="PF00011"/>
    </source>
</evidence>
<dbReference type="InterPro" id="IPR008978">
    <property type="entry name" value="HSP20-like_chaperone"/>
</dbReference>
<dbReference type="RefSeq" id="WP_012663082.1">
    <property type="nucleotide sequence ID" value="NC_012108.1"/>
</dbReference>
<dbReference type="OrthoDB" id="9814487at2"/>
<dbReference type="SUPFAM" id="SSF49764">
    <property type="entry name" value="HSP20-like chaperones"/>
    <property type="match status" value="1"/>
</dbReference>
<proteinExistence type="predicted"/>
<reference evidence="2 3" key="1">
    <citation type="journal article" date="2009" name="Environ. Microbiol.">
        <title>Genome sequence of Desulfobacterium autotrophicum HRM2, a marine sulfate reducer oxidizing organic carbon completely to carbon dioxide.</title>
        <authorList>
            <person name="Strittmatter A.W."/>
            <person name="Liesegang H."/>
            <person name="Rabus R."/>
            <person name="Decker I."/>
            <person name="Amann J."/>
            <person name="Andres S."/>
            <person name="Henne A."/>
            <person name="Fricke W.F."/>
            <person name="Martinez-Arias R."/>
            <person name="Bartels D."/>
            <person name="Goesmann A."/>
            <person name="Krause L."/>
            <person name="Puehler A."/>
            <person name="Klenk H.P."/>
            <person name="Richter M."/>
            <person name="Schuler M."/>
            <person name="Gloeckner F.O."/>
            <person name="Meyerdierks A."/>
            <person name="Gottschalk G."/>
            <person name="Amann R."/>
        </authorList>
    </citation>
    <scope>NUCLEOTIDE SEQUENCE [LARGE SCALE GENOMIC DNA]</scope>
    <source>
        <strain evidence="3">ATCC 43914 / DSM 3382 / HRM2</strain>
    </source>
</reference>
<dbReference type="Gene3D" id="2.60.40.790">
    <property type="match status" value="1"/>
</dbReference>
<accession>C0QJI1</accession>
<protein>
    <submittedName>
        <fullName evidence="2">HspA</fullName>
    </submittedName>
</protein>
<dbReference type="CDD" id="cd00298">
    <property type="entry name" value="ACD_sHsps_p23-like"/>
    <property type="match status" value="1"/>
</dbReference>
<evidence type="ECO:0000313" key="3">
    <source>
        <dbReference type="Proteomes" id="UP000000442"/>
    </source>
</evidence>
<keyword evidence="3" id="KW-1185">Reference proteome</keyword>
<dbReference type="Proteomes" id="UP000000442">
    <property type="component" value="Chromosome"/>
</dbReference>
<dbReference type="EMBL" id="CP001087">
    <property type="protein sequence ID" value="ACN13834.1"/>
    <property type="molecule type" value="Genomic_DNA"/>
</dbReference>
<dbReference type="HOGENOM" id="CLU_178347_1_0_7"/>
<dbReference type="eggNOG" id="COG0071">
    <property type="taxonomic scope" value="Bacteria"/>
</dbReference>
<organism evidence="2 3">
    <name type="scientific">Desulforapulum autotrophicum (strain ATCC 43914 / DSM 3382 / VKM B-1955 / HRM2)</name>
    <name type="common">Desulfobacterium autotrophicum</name>
    <dbReference type="NCBI Taxonomy" id="177437"/>
    <lineage>
        <taxon>Bacteria</taxon>
        <taxon>Pseudomonadati</taxon>
        <taxon>Thermodesulfobacteriota</taxon>
        <taxon>Desulfobacteria</taxon>
        <taxon>Desulfobacterales</taxon>
        <taxon>Desulfobacteraceae</taxon>
        <taxon>Desulforapulum</taxon>
    </lineage>
</organism>
<evidence type="ECO:0000313" key="2">
    <source>
        <dbReference type="EMBL" id="ACN13834.1"/>
    </source>
</evidence>
<sequence>MEKSKHEKKRVAAELCSCMDDENSTLHLEFTMPGVKKKDIDLKLNNDSFRLRAERGDVEYVSTGSFCCPVEIKSTEANYENGLLLLKIPLKDPWKDSHKVSIH</sequence>
<gene>
    <name evidence="2" type="primary">hspA</name>
    <name evidence="2" type="ordered locus">HRM2_07200</name>
</gene>
<feature type="domain" description="SHSP" evidence="1">
    <location>
        <begin position="22"/>
        <end position="102"/>
    </location>
</feature>
<dbReference type="KEGG" id="dat:HRM2_07200"/>
<dbReference type="STRING" id="177437.HRM2_07200"/>
<name>C0QJI1_DESAH</name>
<dbReference type="Pfam" id="PF00011">
    <property type="entry name" value="HSP20"/>
    <property type="match status" value="1"/>
</dbReference>
<dbReference type="InterPro" id="IPR002068">
    <property type="entry name" value="A-crystallin/Hsp20_dom"/>
</dbReference>